<dbReference type="PANTHER" id="PTHR34202:SF1">
    <property type="entry name" value="UPF0548 PROTEIN"/>
    <property type="match status" value="1"/>
</dbReference>
<keyword evidence="3" id="KW-1185">Reference proteome</keyword>
<dbReference type="InterPro" id="IPR014457">
    <property type="entry name" value="UCP010260"/>
</dbReference>
<reference evidence="3" key="1">
    <citation type="journal article" date="2019" name="Int. J. Syst. Evol. Microbiol.">
        <title>The Global Catalogue of Microorganisms (GCM) 10K type strain sequencing project: providing services to taxonomists for standard genome sequencing and annotation.</title>
        <authorList>
            <consortium name="The Broad Institute Genomics Platform"/>
            <consortium name="The Broad Institute Genome Sequencing Center for Infectious Disease"/>
            <person name="Wu L."/>
            <person name="Ma J."/>
        </authorList>
    </citation>
    <scope>NUCLEOTIDE SEQUENCE [LARGE SCALE GENOMIC DNA]</scope>
    <source>
        <strain evidence="3">JCM 12762</strain>
    </source>
</reference>
<evidence type="ECO:0000313" key="3">
    <source>
        <dbReference type="Proteomes" id="UP001500943"/>
    </source>
</evidence>
<name>A0ABP4FXF1_9MICO</name>
<accession>A0ABP4FXF1</accession>
<dbReference type="EMBL" id="BAAAKW010000001">
    <property type="protein sequence ID" value="GAA1205450.1"/>
    <property type="molecule type" value="Genomic_DNA"/>
</dbReference>
<dbReference type="PIRSF" id="PIRSF010260">
    <property type="entry name" value="UCP010260"/>
    <property type="match status" value="1"/>
</dbReference>
<evidence type="ECO:0000259" key="1">
    <source>
        <dbReference type="Pfam" id="PF09348"/>
    </source>
</evidence>
<dbReference type="Proteomes" id="UP001500943">
    <property type="component" value="Unassembled WGS sequence"/>
</dbReference>
<dbReference type="PANTHER" id="PTHR34202">
    <property type="entry name" value="UPF0548 PROTEIN"/>
    <property type="match status" value="1"/>
</dbReference>
<organism evidence="2 3">
    <name type="scientific">Rhodoglobus aureus</name>
    <dbReference type="NCBI Taxonomy" id="191497"/>
    <lineage>
        <taxon>Bacteria</taxon>
        <taxon>Bacillati</taxon>
        <taxon>Actinomycetota</taxon>
        <taxon>Actinomycetes</taxon>
        <taxon>Micrococcales</taxon>
        <taxon>Microbacteriaceae</taxon>
        <taxon>Rhodoglobus</taxon>
    </lineage>
</organism>
<dbReference type="InterPro" id="IPR018960">
    <property type="entry name" value="DUF1990"/>
</dbReference>
<comment type="caution">
    <text evidence="2">The sequence shown here is derived from an EMBL/GenBank/DDBJ whole genome shotgun (WGS) entry which is preliminary data.</text>
</comment>
<evidence type="ECO:0000313" key="2">
    <source>
        <dbReference type="EMBL" id="GAA1205450.1"/>
    </source>
</evidence>
<gene>
    <name evidence="2" type="ORF">GCM10009655_00590</name>
</gene>
<dbReference type="Pfam" id="PF09348">
    <property type="entry name" value="DUF1990"/>
    <property type="match status" value="1"/>
</dbReference>
<feature type="domain" description="DUF1990" evidence="1">
    <location>
        <begin position="12"/>
        <end position="189"/>
    </location>
</feature>
<sequence>MDARTYPNAPVTYGAVGATRGSTFTVLPPAGFRRVERTARIGHGEKRWAFAHQQILTWGVKRRSGFGVTLLPRDPAGDSLDLSHDNDSHPRVRPGDTIVLSVGRRPFIAHEPVRVVYVVDKPKVAGFAYGTLEGHPLRGEESFMVERRADNSIWITVRSFSRPASTKWMLLSPALRILQSIVVGRYLRALAGAIPSPSPKD</sequence>
<proteinExistence type="predicted"/>
<protein>
    <submittedName>
        <fullName evidence="2">DUF1990 domain-containing protein</fullName>
    </submittedName>
</protein>
<dbReference type="RefSeq" id="WP_343922151.1">
    <property type="nucleotide sequence ID" value="NZ_BAAAKW010000001.1"/>
</dbReference>